<gene>
    <name evidence="1" type="ORF">SAMN06295955_11582</name>
</gene>
<evidence type="ECO:0000313" key="2">
    <source>
        <dbReference type="Proteomes" id="UP000198339"/>
    </source>
</evidence>
<dbReference type="AlphaFoldDB" id="A0A239KPA7"/>
<evidence type="ECO:0000313" key="1">
    <source>
        <dbReference type="EMBL" id="SNT19905.1"/>
    </source>
</evidence>
<dbReference type="Gene3D" id="1.10.10.60">
    <property type="entry name" value="Homeodomain-like"/>
    <property type="match status" value="1"/>
</dbReference>
<organism evidence="1 2">
    <name type="scientific">Sphingopyxis indica</name>
    <dbReference type="NCBI Taxonomy" id="436663"/>
    <lineage>
        <taxon>Bacteria</taxon>
        <taxon>Pseudomonadati</taxon>
        <taxon>Pseudomonadota</taxon>
        <taxon>Alphaproteobacteria</taxon>
        <taxon>Sphingomonadales</taxon>
        <taxon>Sphingomonadaceae</taxon>
        <taxon>Sphingopyxis</taxon>
    </lineage>
</organism>
<sequence length="170" mass="18843">MPPAGYDPAVPLKQTARRFGVSVATAHAWRKKSGYKTPLPEGHWTDADIHRLRTMYSGSSLNDIAAVLGRSVSSVKSKAQSLGLRRSTGQFAPDRAPQIRGRVQGHADMAADFIRSHDRTPIYRCDREGSPNPKAKFWKYGYGSLVLTEDALIAKAEHKGWRGDAWREIA</sequence>
<evidence type="ECO:0008006" key="3">
    <source>
        <dbReference type="Google" id="ProtNLM"/>
    </source>
</evidence>
<dbReference type="OrthoDB" id="7450552at2"/>
<accession>A0A239KPA7</accession>
<keyword evidence="2" id="KW-1185">Reference proteome</keyword>
<reference evidence="1 2" key="1">
    <citation type="submission" date="2017-06" db="EMBL/GenBank/DDBJ databases">
        <authorList>
            <person name="Kim H.J."/>
            <person name="Triplett B.A."/>
        </authorList>
    </citation>
    <scope>NUCLEOTIDE SEQUENCE [LARGE SCALE GENOMIC DNA]</scope>
    <source>
        <strain evidence="1 2">DS15</strain>
    </source>
</reference>
<dbReference type="Proteomes" id="UP000198339">
    <property type="component" value="Unassembled WGS sequence"/>
</dbReference>
<proteinExistence type="predicted"/>
<protein>
    <recommendedName>
        <fullName evidence="3">Homeodomain-like domain-containing protein</fullName>
    </recommendedName>
</protein>
<dbReference type="RefSeq" id="WP_089217093.1">
    <property type="nucleotide sequence ID" value="NZ_FZPA01000015.1"/>
</dbReference>
<dbReference type="EMBL" id="FZPA01000015">
    <property type="protein sequence ID" value="SNT19905.1"/>
    <property type="molecule type" value="Genomic_DNA"/>
</dbReference>
<name>A0A239KPA7_9SPHN</name>